<feature type="region of interest" description="Disordered" evidence="2">
    <location>
        <begin position="312"/>
        <end position="411"/>
    </location>
</feature>
<keyword evidence="4" id="KW-1185">Reference proteome</keyword>
<protein>
    <submittedName>
        <fullName evidence="3">Uncharacterized protein</fullName>
    </submittedName>
</protein>
<dbReference type="OrthoDB" id="185455at2759"/>
<evidence type="ECO:0000256" key="1">
    <source>
        <dbReference type="SAM" id="Coils"/>
    </source>
</evidence>
<feature type="coiled-coil region" evidence="1">
    <location>
        <begin position="128"/>
        <end position="176"/>
    </location>
</feature>
<comment type="caution">
    <text evidence="3">The sequence shown here is derived from an EMBL/GenBank/DDBJ whole genome shotgun (WGS) entry which is preliminary data.</text>
</comment>
<proteinExistence type="predicted"/>
<reference evidence="3 4" key="1">
    <citation type="submission" date="2019-03" db="EMBL/GenBank/DDBJ databases">
        <title>Sequencing 23 genomes of Wallemia ichthyophaga.</title>
        <authorList>
            <person name="Gostincar C."/>
        </authorList>
    </citation>
    <scope>NUCLEOTIDE SEQUENCE [LARGE SCALE GENOMIC DNA]</scope>
    <source>
        <strain evidence="3 4">EXF-5753</strain>
    </source>
</reference>
<organism evidence="3 4">
    <name type="scientific">Wallemia hederae</name>
    <dbReference type="NCBI Taxonomy" id="1540922"/>
    <lineage>
        <taxon>Eukaryota</taxon>
        <taxon>Fungi</taxon>
        <taxon>Dikarya</taxon>
        <taxon>Basidiomycota</taxon>
        <taxon>Wallemiomycotina</taxon>
        <taxon>Wallemiomycetes</taxon>
        <taxon>Wallemiales</taxon>
        <taxon>Wallemiaceae</taxon>
        <taxon>Wallemia</taxon>
    </lineage>
</organism>
<feature type="compositionally biased region" description="Acidic residues" evidence="2">
    <location>
        <begin position="335"/>
        <end position="349"/>
    </location>
</feature>
<gene>
    <name evidence="3" type="ORF">E3P99_02466</name>
</gene>
<evidence type="ECO:0000256" key="2">
    <source>
        <dbReference type="SAM" id="MobiDB-lite"/>
    </source>
</evidence>
<dbReference type="AlphaFoldDB" id="A0A4T0FLQ5"/>
<keyword evidence="1" id="KW-0175">Coiled coil</keyword>
<dbReference type="EMBL" id="SPNW01000035">
    <property type="protein sequence ID" value="TIA88665.1"/>
    <property type="molecule type" value="Genomic_DNA"/>
</dbReference>
<sequence>MSDAESVERDVIVNKKTTRAEMEKWESIPQTTINQFRMFIVKLIRQTPPARSNDKYRDTLNKLFTRLSTSLESQLHELKVPPPPPTLRSVHNNKKFKPGWLFTTDSTVDLSNVARHLETKVAPYEDDVARLRQQLKVHRTELANREARLTQYTRTVSSLNDEMEKLEEKRVCLSVLKGNMLTHSTQLHPFLKKAFKDDDELGTPNKEHSLNSSEELIYQSVQHRRVDPIYDIANPGTSTYTASDDPFINKQLSRILPRVQSLHDFAVSNSDALQVAAEMRDIMESFYSVNREPDNPLPPRAAADERYLQADEQMQEEKRSREMRRRTFTLPSDVTDIDDPLPDASDEDLPVPKKQRTGKSADDTTQRKSKSPPRSSNRKNKESKESSPASSVSRSPQTKDQTADYNLLDSD</sequence>
<evidence type="ECO:0000313" key="4">
    <source>
        <dbReference type="Proteomes" id="UP000310189"/>
    </source>
</evidence>
<name>A0A4T0FLQ5_9BASI</name>
<evidence type="ECO:0000313" key="3">
    <source>
        <dbReference type="EMBL" id="TIA88665.1"/>
    </source>
</evidence>
<dbReference type="Proteomes" id="UP000310189">
    <property type="component" value="Unassembled WGS sequence"/>
</dbReference>
<feature type="compositionally biased region" description="Low complexity" evidence="2">
    <location>
        <begin position="386"/>
        <end position="395"/>
    </location>
</feature>
<accession>A0A4T0FLQ5</accession>